<feature type="region of interest" description="Disordered" evidence="1">
    <location>
        <begin position="89"/>
        <end position="257"/>
    </location>
</feature>
<dbReference type="GeneID" id="35599760"/>
<organism evidence="2 3">
    <name type="scientific">Ramularia collo-cygni</name>
    <dbReference type="NCBI Taxonomy" id="112498"/>
    <lineage>
        <taxon>Eukaryota</taxon>
        <taxon>Fungi</taxon>
        <taxon>Dikarya</taxon>
        <taxon>Ascomycota</taxon>
        <taxon>Pezizomycotina</taxon>
        <taxon>Dothideomycetes</taxon>
        <taxon>Dothideomycetidae</taxon>
        <taxon>Mycosphaerellales</taxon>
        <taxon>Mycosphaerellaceae</taxon>
        <taxon>Ramularia</taxon>
    </lineage>
</organism>
<evidence type="ECO:0000256" key="1">
    <source>
        <dbReference type="SAM" id="MobiDB-lite"/>
    </source>
</evidence>
<sequence length="367" mass="40142">MAHWHPMGAAGHFRTTVLNGCPQYVDFPQEHKKASPMSSPLSSFLPKPHHIFPYHSSVNTKHTRLNPNHSARALNCFLHTPVYSTPLSTGIMKRSARQQKAADQTRKKIEERNRKKDQEERRARRAAAVTATAAAAAAAASPESQRILSSTPPPPTTTTQPPPSTPDGSRSEPWLRSSPETPASHSAGSLSQSSSESVKGPLTPPTDHTMPSGSCSAQSLSTSPSPASTTMGIGGTPAAQPSPSEEGEAASNAFLAKQMQNRPEVFVEAAQAKKMKKTQKQRQLRAALPDLRNALPSLEMKHQIEERAKIKKQQKKEKKDEERRRAERERVIAQMAENGTIDLDEIAREQRDATKEAMVGQEIVNVN</sequence>
<evidence type="ECO:0000313" key="3">
    <source>
        <dbReference type="Proteomes" id="UP000225277"/>
    </source>
</evidence>
<dbReference type="RefSeq" id="XP_023625632.1">
    <property type="nucleotide sequence ID" value="XM_023769864.1"/>
</dbReference>
<dbReference type="AlphaFoldDB" id="A0A2D3UPY2"/>
<feature type="compositionally biased region" description="Low complexity" evidence="1">
    <location>
        <begin position="214"/>
        <end position="230"/>
    </location>
</feature>
<reference evidence="2 3" key="1">
    <citation type="submission" date="2016-03" db="EMBL/GenBank/DDBJ databases">
        <authorList>
            <person name="Ploux O."/>
        </authorList>
    </citation>
    <scope>NUCLEOTIDE SEQUENCE [LARGE SCALE GENOMIC DNA]</scope>
    <source>
        <strain evidence="2 3">URUG2</strain>
    </source>
</reference>
<feature type="compositionally biased region" description="Pro residues" evidence="1">
    <location>
        <begin position="151"/>
        <end position="165"/>
    </location>
</feature>
<dbReference type="Proteomes" id="UP000225277">
    <property type="component" value="Unassembled WGS sequence"/>
</dbReference>
<dbReference type="EMBL" id="FJUY01000006">
    <property type="protein sequence ID" value="CZT18742.1"/>
    <property type="molecule type" value="Genomic_DNA"/>
</dbReference>
<feature type="compositionally biased region" description="Basic and acidic residues" evidence="1">
    <location>
        <begin position="103"/>
        <end position="122"/>
    </location>
</feature>
<keyword evidence="3" id="KW-1185">Reference proteome</keyword>
<feature type="compositionally biased region" description="Low complexity" evidence="1">
    <location>
        <begin position="184"/>
        <end position="197"/>
    </location>
</feature>
<feature type="compositionally biased region" description="Basic and acidic residues" evidence="1">
    <location>
        <begin position="299"/>
        <end position="308"/>
    </location>
</feature>
<gene>
    <name evidence="2" type="ORF">RCC_04586</name>
</gene>
<feature type="compositionally biased region" description="Low complexity" evidence="1">
    <location>
        <begin position="126"/>
        <end position="140"/>
    </location>
</feature>
<feature type="compositionally biased region" description="Basic and acidic residues" evidence="1">
    <location>
        <begin position="317"/>
        <end position="327"/>
    </location>
</feature>
<evidence type="ECO:0000313" key="2">
    <source>
        <dbReference type="EMBL" id="CZT18742.1"/>
    </source>
</evidence>
<accession>A0A2D3UPY2</accession>
<feature type="region of interest" description="Disordered" evidence="1">
    <location>
        <begin position="290"/>
        <end position="327"/>
    </location>
</feature>
<name>A0A2D3UPY2_9PEZI</name>
<proteinExistence type="predicted"/>
<protein>
    <submittedName>
        <fullName evidence="2">Uncharacterized protein</fullName>
    </submittedName>
</protein>